<accession>A0A9D4IDK2</accession>
<keyword evidence="3" id="KW-1185">Reference proteome</keyword>
<protein>
    <submittedName>
        <fullName evidence="2">Uncharacterized protein</fullName>
    </submittedName>
</protein>
<dbReference type="Proteomes" id="UP000828390">
    <property type="component" value="Unassembled WGS sequence"/>
</dbReference>
<name>A0A9D4IDK2_DREPO</name>
<evidence type="ECO:0000313" key="2">
    <source>
        <dbReference type="EMBL" id="KAH3768183.1"/>
    </source>
</evidence>
<dbReference type="AlphaFoldDB" id="A0A9D4IDK2"/>
<sequence length="123" mass="14250">MRLQQIPDRRKTVFQAELPLKNMYVADQDRFPMANHFVQNPRKQSHPRLTIHAQLKPTSVAVQYSSYSTYSTSSLSYRSSRKELCKDSRRSSRLFKDSRYSTYSTAGHGIQGRAGQNRTEDFA</sequence>
<organism evidence="2 3">
    <name type="scientific">Dreissena polymorpha</name>
    <name type="common">Zebra mussel</name>
    <name type="synonym">Mytilus polymorpha</name>
    <dbReference type="NCBI Taxonomy" id="45954"/>
    <lineage>
        <taxon>Eukaryota</taxon>
        <taxon>Metazoa</taxon>
        <taxon>Spiralia</taxon>
        <taxon>Lophotrochozoa</taxon>
        <taxon>Mollusca</taxon>
        <taxon>Bivalvia</taxon>
        <taxon>Autobranchia</taxon>
        <taxon>Heteroconchia</taxon>
        <taxon>Euheterodonta</taxon>
        <taxon>Imparidentia</taxon>
        <taxon>Neoheterodontei</taxon>
        <taxon>Myida</taxon>
        <taxon>Dreissenoidea</taxon>
        <taxon>Dreissenidae</taxon>
        <taxon>Dreissena</taxon>
    </lineage>
</organism>
<comment type="caution">
    <text evidence="2">The sequence shown here is derived from an EMBL/GenBank/DDBJ whole genome shotgun (WGS) entry which is preliminary data.</text>
</comment>
<proteinExistence type="predicted"/>
<evidence type="ECO:0000313" key="3">
    <source>
        <dbReference type="Proteomes" id="UP000828390"/>
    </source>
</evidence>
<dbReference type="EMBL" id="JAIWYP010000009">
    <property type="protein sequence ID" value="KAH3768183.1"/>
    <property type="molecule type" value="Genomic_DNA"/>
</dbReference>
<feature type="region of interest" description="Disordered" evidence="1">
    <location>
        <begin position="103"/>
        <end position="123"/>
    </location>
</feature>
<reference evidence="2" key="2">
    <citation type="submission" date="2020-11" db="EMBL/GenBank/DDBJ databases">
        <authorList>
            <person name="McCartney M.A."/>
            <person name="Auch B."/>
            <person name="Kono T."/>
            <person name="Mallez S."/>
            <person name="Becker A."/>
            <person name="Gohl D.M."/>
            <person name="Silverstein K.A.T."/>
            <person name="Koren S."/>
            <person name="Bechman K.B."/>
            <person name="Herman A."/>
            <person name="Abrahante J.E."/>
            <person name="Garbe J."/>
        </authorList>
    </citation>
    <scope>NUCLEOTIDE SEQUENCE</scope>
    <source>
        <strain evidence="2">Duluth1</strain>
        <tissue evidence="2">Whole animal</tissue>
    </source>
</reference>
<reference evidence="2" key="1">
    <citation type="journal article" date="2019" name="bioRxiv">
        <title>The Genome of the Zebra Mussel, Dreissena polymorpha: A Resource for Invasive Species Research.</title>
        <authorList>
            <person name="McCartney M.A."/>
            <person name="Auch B."/>
            <person name="Kono T."/>
            <person name="Mallez S."/>
            <person name="Zhang Y."/>
            <person name="Obille A."/>
            <person name="Becker A."/>
            <person name="Abrahante J.E."/>
            <person name="Garbe J."/>
            <person name="Badalamenti J.P."/>
            <person name="Herman A."/>
            <person name="Mangelson H."/>
            <person name="Liachko I."/>
            <person name="Sullivan S."/>
            <person name="Sone E.D."/>
            <person name="Koren S."/>
            <person name="Silverstein K.A.T."/>
            <person name="Beckman K.B."/>
            <person name="Gohl D.M."/>
        </authorList>
    </citation>
    <scope>NUCLEOTIDE SEQUENCE</scope>
    <source>
        <strain evidence="2">Duluth1</strain>
        <tissue evidence="2">Whole animal</tissue>
    </source>
</reference>
<gene>
    <name evidence="2" type="ORF">DPMN_169395</name>
</gene>
<evidence type="ECO:0000256" key="1">
    <source>
        <dbReference type="SAM" id="MobiDB-lite"/>
    </source>
</evidence>